<gene>
    <name evidence="2" type="primary">Erv31_5</name>
    <name evidence="2" type="ORF">PHASIM_R15249</name>
</gene>
<evidence type="ECO:0000256" key="1">
    <source>
        <dbReference type="SAM" id="Phobius"/>
    </source>
</evidence>
<keyword evidence="1" id="KW-0472">Membrane</keyword>
<evidence type="ECO:0000313" key="2">
    <source>
        <dbReference type="EMBL" id="NXW39056.1"/>
    </source>
</evidence>
<dbReference type="Gene3D" id="1.10.287.210">
    <property type="match status" value="1"/>
</dbReference>
<dbReference type="AlphaFoldDB" id="A0A7L4BNF8"/>
<dbReference type="Proteomes" id="UP000556165">
    <property type="component" value="Unassembled WGS sequence"/>
</dbReference>
<organism evidence="2 3">
    <name type="scientific">Phaetusa simplex</name>
    <name type="common">large-billed tern</name>
    <dbReference type="NCBI Taxonomy" id="297813"/>
    <lineage>
        <taxon>Eukaryota</taxon>
        <taxon>Metazoa</taxon>
        <taxon>Chordata</taxon>
        <taxon>Craniata</taxon>
        <taxon>Vertebrata</taxon>
        <taxon>Euteleostomi</taxon>
        <taxon>Archelosauria</taxon>
        <taxon>Archosauria</taxon>
        <taxon>Dinosauria</taxon>
        <taxon>Saurischia</taxon>
        <taxon>Theropoda</taxon>
        <taxon>Coelurosauria</taxon>
        <taxon>Aves</taxon>
        <taxon>Neognathae</taxon>
        <taxon>Neoaves</taxon>
        <taxon>Charadriiformes</taxon>
        <taxon>Laridae</taxon>
        <taxon>Phaetusa</taxon>
    </lineage>
</organism>
<dbReference type="PANTHER" id="PTHR10424">
    <property type="entry name" value="VIRAL ENVELOPE PROTEIN"/>
    <property type="match status" value="1"/>
</dbReference>
<keyword evidence="1" id="KW-0812">Transmembrane</keyword>
<comment type="caution">
    <text evidence="2">The sequence shown here is derived from an EMBL/GenBank/DDBJ whole genome shotgun (WGS) entry which is preliminary data.</text>
</comment>
<keyword evidence="3" id="KW-1185">Reference proteome</keyword>
<proteinExistence type="predicted"/>
<name>A0A7L4BNF8_9CHAR</name>
<dbReference type="PANTHER" id="PTHR10424:SF68">
    <property type="entry name" value="ENDOGENOUS RETROVIRUS GROUP 3 MEMBER 1 ENV POLYPROTEIN"/>
    <property type="match status" value="1"/>
</dbReference>
<dbReference type="InterPro" id="IPR018154">
    <property type="entry name" value="TLV/ENV_coat_polyprotein"/>
</dbReference>
<feature type="non-terminal residue" evidence="2">
    <location>
        <position position="1"/>
    </location>
</feature>
<keyword evidence="1" id="KW-1133">Transmembrane helix</keyword>
<dbReference type="EMBL" id="VZZW01005123">
    <property type="protein sequence ID" value="NXW39056.1"/>
    <property type="molecule type" value="Genomic_DNA"/>
</dbReference>
<feature type="non-terminal residue" evidence="2">
    <location>
        <position position="260"/>
    </location>
</feature>
<accession>A0A7L4BNF8</accession>
<protein>
    <submittedName>
        <fullName evidence="2">ENR1 protein</fullName>
    </submittedName>
</protein>
<reference evidence="2 3" key="1">
    <citation type="submission" date="2019-09" db="EMBL/GenBank/DDBJ databases">
        <title>Bird 10,000 Genomes (B10K) Project - Family phase.</title>
        <authorList>
            <person name="Zhang G."/>
        </authorList>
    </citation>
    <scope>NUCLEOTIDE SEQUENCE [LARGE SCALE GENOMIC DNA]</scope>
    <source>
        <strain evidence="2">B10K-DU-009-16</strain>
        <tissue evidence="2">Muscle</tissue>
    </source>
</reference>
<feature type="transmembrane region" description="Helical" evidence="1">
    <location>
        <begin position="225"/>
        <end position="250"/>
    </location>
</feature>
<dbReference type="SUPFAM" id="SSF58069">
    <property type="entry name" value="Virus ectodomain"/>
    <property type="match status" value="1"/>
</dbReference>
<evidence type="ECO:0000313" key="3">
    <source>
        <dbReference type="Proteomes" id="UP000556165"/>
    </source>
</evidence>
<sequence length="260" mass="29657">GLFENGTKALKGHYWICRHCAYKVLPANWTGVCYVGIIRSLFFLLPEDDGDHLGVKLYDDLTRSKQSINTDLTTASEQKWGKDDWPPQRIIEHYGPATWNPNEWISGALEPIYNLNRIIRLQAVLEIITNETAHALDLLADQATQMRTTILQHHMVLNYLLAEEEGVCGKLNDSKCCLKTDDNGQVVKQITSGIRKLAHVPVQTWKGWEFDPFSWLTGAPWIKHILFYTLCSVIMLLFLPCIVPCLIQLIQHVVTNTQFV</sequence>